<gene>
    <name evidence="2" type="ORF">BDN71DRAFT_1437078</name>
</gene>
<sequence>MANIISLVGMIVPGHFHQLPVVQLLYIQHNGSSNNEYWGNSSVCTARLWVQGASGPDVGCAKYARVGRANACTGRPGNMWRKPTRWGVVKIAGVKTPVMKAKKAVKTWRRPPGRGDELNSMDNHPSTTSGTLTSAILYWKGQQVATAQRKVAGMVEMSEGIKGDREAEDMELEV</sequence>
<evidence type="ECO:0000256" key="1">
    <source>
        <dbReference type="SAM" id="MobiDB-lite"/>
    </source>
</evidence>
<dbReference type="EMBL" id="MU154815">
    <property type="protein sequence ID" value="KAF9487121.1"/>
    <property type="molecule type" value="Genomic_DNA"/>
</dbReference>
<evidence type="ECO:0000313" key="2">
    <source>
        <dbReference type="EMBL" id="KAF9487121.1"/>
    </source>
</evidence>
<dbReference type="Proteomes" id="UP000807025">
    <property type="component" value="Unassembled WGS sequence"/>
</dbReference>
<feature type="region of interest" description="Disordered" evidence="1">
    <location>
        <begin position="109"/>
        <end position="128"/>
    </location>
</feature>
<comment type="caution">
    <text evidence="2">The sequence shown here is derived from an EMBL/GenBank/DDBJ whole genome shotgun (WGS) entry which is preliminary data.</text>
</comment>
<proteinExistence type="predicted"/>
<keyword evidence="3" id="KW-1185">Reference proteome</keyword>
<dbReference type="AlphaFoldDB" id="A0A9P5ZGM8"/>
<evidence type="ECO:0000313" key="3">
    <source>
        <dbReference type="Proteomes" id="UP000807025"/>
    </source>
</evidence>
<accession>A0A9P5ZGM8</accession>
<name>A0A9P5ZGM8_PLEER</name>
<organism evidence="2 3">
    <name type="scientific">Pleurotus eryngii</name>
    <name type="common">Boletus of the steppes</name>
    <dbReference type="NCBI Taxonomy" id="5323"/>
    <lineage>
        <taxon>Eukaryota</taxon>
        <taxon>Fungi</taxon>
        <taxon>Dikarya</taxon>
        <taxon>Basidiomycota</taxon>
        <taxon>Agaricomycotina</taxon>
        <taxon>Agaricomycetes</taxon>
        <taxon>Agaricomycetidae</taxon>
        <taxon>Agaricales</taxon>
        <taxon>Pleurotineae</taxon>
        <taxon>Pleurotaceae</taxon>
        <taxon>Pleurotus</taxon>
    </lineage>
</organism>
<protein>
    <submittedName>
        <fullName evidence="2">Uncharacterized protein</fullName>
    </submittedName>
</protein>
<reference evidence="2" key="1">
    <citation type="submission" date="2020-11" db="EMBL/GenBank/DDBJ databases">
        <authorList>
            <consortium name="DOE Joint Genome Institute"/>
            <person name="Ahrendt S."/>
            <person name="Riley R."/>
            <person name="Andreopoulos W."/>
            <person name="Labutti K."/>
            <person name="Pangilinan J."/>
            <person name="Ruiz-Duenas F.J."/>
            <person name="Barrasa J.M."/>
            <person name="Sanchez-Garcia M."/>
            <person name="Camarero S."/>
            <person name="Miyauchi S."/>
            <person name="Serrano A."/>
            <person name="Linde D."/>
            <person name="Babiker R."/>
            <person name="Drula E."/>
            <person name="Ayuso-Fernandez I."/>
            <person name="Pacheco R."/>
            <person name="Padilla G."/>
            <person name="Ferreira P."/>
            <person name="Barriuso J."/>
            <person name="Kellner H."/>
            <person name="Castanera R."/>
            <person name="Alfaro M."/>
            <person name="Ramirez L."/>
            <person name="Pisabarro A.G."/>
            <person name="Kuo A."/>
            <person name="Tritt A."/>
            <person name="Lipzen A."/>
            <person name="He G."/>
            <person name="Yan M."/>
            <person name="Ng V."/>
            <person name="Cullen D."/>
            <person name="Martin F."/>
            <person name="Rosso M.-N."/>
            <person name="Henrissat B."/>
            <person name="Hibbett D."/>
            <person name="Martinez A.T."/>
            <person name="Grigoriev I.V."/>
        </authorList>
    </citation>
    <scope>NUCLEOTIDE SEQUENCE</scope>
    <source>
        <strain evidence="2">ATCC 90797</strain>
    </source>
</reference>